<evidence type="ECO:0000256" key="7">
    <source>
        <dbReference type="ARBA" id="ARBA00023242"/>
    </source>
</evidence>
<dbReference type="PANTHER" id="PTHR14514">
    <property type="entry name" value="PKA ANCHORING PROTEIN"/>
    <property type="match status" value="1"/>
</dbReference>
<evidence type="ECO:0000256" key="1">
    <source>
        <dbReference type="ARBA" id="ARBA00008619"/>
    </source>
</evidence>
<name>A0A9Q1IUL0_SYNKA</name>
<feature type="region of interest" description="Disordered" evidence="10">
    <location>
        <begin position="552"/>
        <end position="576"/>
    </location>
</feature>
<evidence type="ECO:0000313" key="13">
    <source>
        <dbReference type="Proteomes" id="UP001152622"/>
    </source>
</evidence>
<evidence type="ECO:0000256" key="5">
    <source>
        <dbReference type="ARBA" id="ARBA00022989"/>
    </source>
</evidence>
<comment type="caution">
    <text evidence="12">The sequence shown here is derived from an EMBL/GenBank/DDBJ whole genome shotgun (WGS) entry which is preliminary data.</text>
</comment>
<evidence type="ECO:0000256" key="2">
    <source>
        <dbReference type="ARBA" id="ARBA00022553"/>
    </source>
</evidence>
<dbReference type="EMBL" id="JAINUF010000007">
    <property type="protein sequence ID" value="KAJ8353191.1"/>
    <property type="molecule type" value="Genomic_DNA"/>
</dbReference>
<feature type="topological domain" description="Perinuclear space" evidence="9">
    <location>
        <begin position="621"/>
        <end position="650"/>
    </location>
</feature>
<feature type="topological domain" description="Cytoplasmic" evidence="9">
    <location>
        <begin position="1"/>
        <end position="599"/>
    </location>
</feature>
<evidence type="ECO:0000256" key="6">
    <source>
        <dbReference type="ARBA" id="ARBA00023136"/>
    </source>
</evidence>
<comment type="similarity">
    <text evidence="1">Belongs to the nesprin family.</text>
</comment>
<dbReference type="Proteomes" id="UP001152622">
    <property type="component" value="Chromosome 7"/>
</dbReference>
<feature type="compositionally biased region" description="Polar residues" evidence="10">
    <location>
        <begin position="559"/>
        <end position="572"/>
    </location>
</feature>
<evidence type="ECO:0000313" key="12">
    <source>
        <dbReference type="EMBL" id="KAJ8353191.1"/>
    </source>
</evidence>
<evidence type="ECO:0000256" key="9">
    <source>
        <dbReference type="PROSITE-ProRule" id="PRU00385"/>
    </source>
</evidence>
<dbReference type="PROSITE" id="PS51049">
    <property type="entry name" value="KASH"/>
    <property type="match status" value="1"/>
</dbReference>
<comment type="subcellular location">
    <subcellularLocation>
        <location evidence="8">Nucleus outer membrane</location>
        <topology evidence="8">Single-pass type IV membrane protein</topology>
    </subcellularLocation>
</comment>
<evidence type="ECO:0000259" key="11">
    <source>
        <dbReference type="PROSITE" id="PS51049"/>
    </source>
</evidence>
<keyword evidence="13" id="KW-1185">Reference proteome</keyword>
<keyword evidence="4" id="KW-0677">Repeat</keyword>
<dbReference type="FunFam" id="1.20.58.60:FF:000157">
    <property type="entry name" value="Nesprin-1 isoform 1"/>
    <property type="match status" value="1"/>
</dbReference>
<dbReference type="Gene3D" id="1.20.58.60">
    <property type="match status" value="1"/>
</dbReference>
<dbReference type="SMART" id="SM00150">
    <property type="entry name" value="SPEC"/>
    <property type="match status" value="2"/>
</dbReference>
<evidence type="ECO:0000256" key="8">
    <source>
        <dbReference type="ARBA" id="ARBA00046312"/>
    </source>
</evidence>
<feature type="domain" description="KASH" evidence="11">
    <location>
        <begin position="591"/>
        <end position="650"/>
    </location>
</feature>
<keyword evidence="5" id="KW-1133">Transmembrane helix</keyword>
<dbReference type="SUPFAM" id="SSF46966">
    <property type="entry name" value="Spectrin repeat"/>
    <property type="match status" value="2"/>
</dbReference>
<dbReference type="Pfam" id="PF10541">
    <property type="entry name" value="KASH"/>
    <property type="match status" value="1"/>
</dbReference>
<keyword evidence="6 9" id="KW-0472">Membrane</keyword>
<dbReference type="PANTHER" id="PTHR14514:SF3">
    <property type="entry name" value="NESPRIN-1"/>
    <property type="match status" value="1"/>
</dbReference>
<dbReference type="InterPro" id="IPR012315">
    <property type="entry name" value="KASH"/>
</dbReference>
<dbReference type="InterPro" id="IPR002017">
    <property type="entry name" value="Spectrin_repeat"/>
</dbReference>
<dbReference type="AlphaFoldDB" id="A0A9Q1IUL0"/>
<evidence type="ECO:0000256" key="10">
    <source>
        <dbReference type="SAM" id="MobiDB-lite"/>
    </source>
</evidence>
<dbReference type="OrthoDB" id="18740at2759"/>
<sequence>MSLLNLWRSMQDIQRDIEEQSVGMESVLSLSAAMLQDCDVCDTDTQFDSIQQASRTLEQRWRNVQAASSERRKQIKETGSLWERFMEDFSRFEDWLQASESMAALPSSSVLLHATAKQELKKFEALEQQVQGNVTQLDIIIKQYQHLAREDRTDDSCQLWDMMHDGKHRWEALNDRVSSGLHRLKTFIGEREAFESARDVVLMWVAAIDLQLTDIEHFSECDPQDKYTQFQALQQEISLNTDKIEDTIHHGEVIIQRSEPLDAAVIEEECVELHTYCKEVFGRVHHYQEKLIGLLFTADEHGLSDPEESEELPRFLWSGCVSDSLLAPPPSSTVLLMQGEDSGQSSPASMDSIPLEWDHDYDLSHSSAFHSGDVGSLDTYVQQPHKVIHTSHLYLTDWSDFVCLNNTESQNTDMINHWELIPEQASSEELCMKHLNQGQELNARDLQRLWAGLGLAEAELEQLWGWDLRANPQSLELRIGRLKQIHAELTKLRLTAKFPQDPSSWPLTKTDSKDCLEAEEKEHQVSDRLEWLLKELTRVIRQLEWALDTGGNWEPQCKSGPTQPEPTVSTQHPRSHRGVGSALSRSEWHWQAFLQRVLWTALPFQFFLLVLLALACVVPPTQEDHSYVLANILVQNLHPMLCYTHGPPPV</sequence>
<dbReference type="InterPro" id="IPR018159">
    <property type="entry name" value="Spectrin/alpha-actinin"/>
</dbReference>
<dbReference type="Pfam" id="PF00435">
    <property type="entry name" value="Spectrin"/>
    <property type="match status" value="1"/>
</dbReference>
<keyword evidence="3 9" id="KW-0812">Transmembrane</keyword>
<dbReference type="SMART" id="SM01249">
    <property type="entry name" value="KASH"/>
    <property type="match status" value="1"/>
</dbReference>
<keyword evidence="2" id="KW-0597">Phosphoprotein</keyword>
<reference evidence="12" key="1">
    <citation type="journal article" date="2023" name="Science">
        <title>Genome structures resolve the early diversification of teleost fishes.</title>
        <authorList>
            <person name="Parey E."/>
            <person name="Louis A."/>
            <person name="Montfort J."/>
            <person name="Bouchez O."/>
            <person name="Roques C."/>
            <person name="Iampietro C."/>
            <person name="Lluch J."/>
            <person name="Castinel A."/>
            <person name="Donnadieu C."/>
            <person name="Desvignes T."/>
            <person name="Floi Bucao C."/>
            <person name="Jouanno E."/>
            <person name="Wen M."/>
            <person name="Mejri S."/>
            <person name="Dirks R."/>
            <person name="Jansen H."/>
            <person name="Henkel C."/>
            <person name="Chen W.J."/>
            <person name="Zahm M."/>
            <person name="Cabau C."/>
            <person name="Klopp C."/>
            <person name="Thompson A.W."/>
            <person name="Robinson-Rechavi M."/>
            <person name="Braasch I."/>
            <person name="Lecointre G."/>
            <person name="Bobe J."/>
            <person name="Postlethwait J.H."/>
            <person name="Berthelot C."/>
            <person name="Roest Crollius H."/>
            <person name="Guiguen Y."/>
        </authorList>
    </citation>
    <scope>NUCLEOTIDE SEQUENCE</scope>
    <source>
        <strain evidence="12">WJC10195</strain>
    </source>
</reference>
<dbReference type="GO" id="GO:0005640">
    <property type="term" value="C:nuclear outer membrane"/>
    <property type="evidence" value="ECO:0007669"/>
    <property type="project" value="UniProtKB-SubCell"/>
</dbReference>
<accession>A0A9Q1IUL0</accession>
<keyword evidence="7" id="KW-0539">Nucleus</keyword>
<proteinExistence type="inferred from homology"/>
<dbReference type="Pfam" id="PF25035">
    <property type="entry name" value="SYNE1"/>
    <property type="match status" value="1"/>
</dbReference>
<gene>
    <name evidence="12" type="ORF">SKAU_G00207580</name>
</gene>
<evidence type="ECO:0000256" key="3">
    <source>
        <dbReference type="ARBA" id="ARBA00022692"/>
    </source>
</evidence>
<dbReference type="InterPro" id="IPR056887">
    <property type="entry name" value="SYNE1/2_dom"/>
</dbReference>
<dbReference type="CDD" id="cd00176">
    <property type="entry name" value="SPEC"/>
    <property type="match status" value="1"/>
</dbReference>
<organism evidence="12 13">
    <name type="scientific">Synaphobranchus kaupii</name>
    <name type="common">Kaup's arrowtooth eel</name>
    <dbReference type="NCBI Taxonomy" id="118154"/>
    <lineage>
        <taxon>Eukaryota</taxon>
        <taxon>Metazoa</taxon>
        <taxon>Chordata</taxon>
        <taxon>Craniata</taxon>
        <taxon>Vertebrata</taxon>
        <taxon>Euteleostomi</taxon>
        <taxon>Actinopterygii</taxon>
        <taxon>Neopterygii</taxon>
        <taxon>Teleostei</taxon>
        <taxon>Anguilliformes</taxon>
        <taxon>Synaphobranchidae</taxon>
        <taxon>Synaphobranchus</taxon>
    </lineage>
</organism>
<evidence type="ECO:0000256" key="4">
    <source>
        <dbReference type="ARBA" id="ARBA00022737"/>
    </source>
</evidence>
<protein>
    <recommendedName>
        <fullName evidence="11">KASH domain-containing protein</fullName>
    </recommendedName>
</protein>